<name>A0A246F844_PSENT</name>
<evidence type="ECO:0000259" key="3">
    <source>
        <dbReference type="PROSITE" id="PS51186"/>
    </source>
</evidence>
<accession>A0A246F844</accession>
<dbReference type="Proteomes" id="UP000198145">
    <property type="component" value="Unassembled WGS sequence"/>
</dbReference>
<feature type="domain" description="N-acetyltransferase" evidence="3">
    <location>
        <begin position="3"/>
        <end position="150"/>
    </location>
</feature>
<dbReference type="InterPro" id="IPR050832">
    <property type="entry name" value="Bact_Acetyltransf"/>
</dbReference>
<dbReference type="Gene3D" id="3.40.630.30">
    <property type="match status" value="1"/>
</dbReference>
<sequence>MNYSIHPERPEDAANIRRVTEAAFAVAEHSDGTEGAIVDALRAAGALSVSLVARHGNELVGHAAFSPIALDGENRGWYGLGPVSVRPDLHGQGIGAALIRTGLEQLKALGARGCVVLGDPRYYRRFGFAVDPAIRYEGVPPEYFMALRLGDIPATGKVAYHPAFSAS</sequence>
<dbReference type="PANTHER" id="PTHR43877:SF1">
    <property type="entry name" value="ACETYLTRANSFERASE"/>
    <property type="match status" value="1"/>
</dbReference>
<dbReference type="InterPro" id="IPR016181">
    <property type="entry name" value="Acyl_CoA_acyltransferase"/>
</dbReference>
<dbReference type="Pfam" id="PF00583">
    <property type="entry name" value="Acetyltransf_1"/>
    <property type="match status" value="1"/>
</dbReference>
<keyword evidence="2" id="KW-0012">Acyltransferase</keyword>
<dbReference type="eggNOG" id="COG3153">
    <property type="taxonomic scope" value="Bacteria"/>
</dbReference>
<dbReference type="AlphaFoldDB" id="A0A246F844"/>
<protein>
    <submittedName>
        <fullName evidence="4">GNAT family N-acetyltransferase</fullName>
    </submittedName>
</protein>
<dbReference type="PANTHER" id="PTHR43877">
    <property type="entry name" value="AMINOALKYLPHOSPHONATE N-ACETYLTRANSFERASE-RELATED-RELATED"/>
    <property type="match status" value="1"/>
</dbReference>
<evidence type="ECO:0000313" key="4">
    <source>
        <dbReference type="EMBL" id="OWP49816.1"/>
    </source>
</evidence>
<dbReference type="RefSeq" id="WP_088418441.1">
    <property type="nucleotide sequence ID" value="NZ_NJBA01000005.1"/>
</dbReference>
<comment type="caution">
    <text evidence="4">The sequence shown here is derived from an EMBL/GenBank/DDBJ whole genome shotgun (WGS) entry which is preliminary data.</text>
</comment>
<keyword evidence="1 4" id="KW-0808">Transferase</keyword>
<dbReference type="EMBL" id="NJBA01000005">
    <property type="protein sequence ID" value="OWP49816.1"/>
    <property type="molecule type" value="Genomic_DNA"/>
</dbReference>
<dbReference type="SUPFAM" id="SSF55729">
    <property type="entry name" value="Acyl-CoA N-acyltransferases (Nat)"/>
    <property type="match status" value="1"/>
</dbReference>
<evidence type="ECO:0000256" key="2">
    <source>
        <dbReference type="ARBA" id="ARBA00023315"/>
    </source>
</evidence>
<dbReference type="PROSITE" id="PS51186">
    <property type="entry name" value="GNAT"/>
    <property type="match status" value="1"/>
</dbReference>
<reference evidence="4 5" key="1">
    <citation type="submission" date="2017-06" db="EMBL/GenBank/DDBJ databases">
        <title>Draft genome of Pseudomonas nitroreducens DF05.</title>
        <authorList>
            <person name="Iyer R."/>
        </authorList>
    </citation>
    <scope>NUCLEOTIDE SEQUENCE [LARGE SCALE GENOMIC DNA]</scope>
    <source>
        <strain evidence="4 5">DF05</strain>
    </source>
</reference>
<evidence type="ECO:0000256" key="1">
    <source>
        <dbReference type="ARBA" id="ARBA00022679"/>
    </source>
</evidence>
<dbReference type="GO" id="GO:0016747">
    <property type="term" value="F:acyltransferase activity, transferring groups other than amino-acyl groups"/>
    <property type="evidence" value="ECO:0007669"/>
    <property type="project" value="InterPro"/>
</dbReference>
<organism evidence="4 5">
    <name type="scientific">Pseudomonas nitroreducens</name>
    <dbReference type="NCBI Taxonomy" id="46680"/>
    <lineage>
        <taxon>Bacteria</taxon>
        <taxon>Pseudomonadati</taxon>
        <taxon>Pseudomonadota</taxon>
        <taxon>Gammaproteobacteria</taxon>
        <taxon>Pseudomonadales</taxon>
        <taxon>Pseudomonadaceae</taxon>
        <taxon>Pseudomonas</taxon>
    </lineage>
</organism>
<evidence type="ECO:0000313" key="5">
    <source>
        <dbReference type="Proteomes" id="UP000198145"/>
    </source>
</evidence>
<dbReference type="CDD" id="cd04301">
    <property type="entry name" value="NAT_SF"/>
    <property type="match status" value="1"/>
</dbReference>
<gene>
    <name evidence="4" type="ORF">CEG18_15355</name>
</gene>
<dbReference type="InterPro" id="IPR000182">
    <property type="entry name" value="GNAT_dom"/>
</dbReference>
<proteinExistence type="predicted"/>